<evidence type="ECO:0000313" key="3">
    <source>
        <dbReference type="Proteomes" id="UP001497382"/>
    </source>
</evidence>
<evidence type="ECO:0000256" key="1">
    <source>
        <dbReference type="SAM" id="MobiDB-lite"/>
    </source>
</evidence>
<protein>
    <submittedName>
        <fullName evidence="2">Uncharacterized protein</fullName>
    </submittedName>
</protein>
<accession>A0AAV1ZUY2</accession>
<feature type="compositionally biased region" description="Polar residues" evidence="1">
    <location>
        <begin position="25"/>
        <end position="37"/>
    </location>
</feature>
<evidence type="ECO:0000313" key="2">
    <source>
        <dbReference type="EMBL" id="CAL1275661.1"/>
    </source>
</evidence>
<dbReference type="EMBL" id="CAXIEN010000086">
    <property type="protein sequence ID" value="CAL1275661.1"/>
    <property type="molecule type" value="Genomic_DNA"/>
</dbReference>
<name>A0AAV1ZUY2_9ARAC</name>
<reference evidence="2 3" key="1">
    <citation type="submission" date="2024-04" db="EMBL/GenBank/DDBJ databases">
        <authorList>
            <person name="Rising A."/>
            <person name="Reimegard J."/>
            <person name="Sonavane S."/>
            <person name="Akerstrom W."/>
            <person name="Nylinder S."/>
            <person name="Hedman E."/>
            <person name="Kallberg Y."/>
        </authorList>
    </citation>
    <scope>NUCLEOTIDE SEQUENCE [LARGE SCALE GENOMIC DNA]</scope>
</reference>
<organism evidence="2 3">
    <name type="scientific">Larinioides sclopetarius</name>
    <dbReference type="NCBI Taxonomy" id="280406"/>
    <lineage>
        <taxon>Eukaryota</taxon>
        <taxon>Metazoa</taxon>
        <taxon>Ecdysozoa</taxon>
        <taxon>Arthropoda</taxon>
        <taxon>Chelicerata</taxon>
        <taxon>Arachnida</taxon>
        <taxon>Araneae</taxon>
        <taxon>Araneomorphae</taxon>
        <taxon>Entelegynae</taxon>
        <taxon>Araneoidea</taxon>
        <taxon>Araneidae</taxon>
        <taxon>Larinioides</taxon>
    </lineage>
</organism>
<keyword evidence="3" id="KW-1185">Reference proteome</keyword>
<feature type="region of interest" description="Disordered" evidence="1">
    <location>
        <begin position="1"/>
        <end position="62"/>
    </location>
</feature>
<comment type="caution">
    <text evidence="2">The sequence shown here is derived from an EMBL/GenBank/DDBJ whole genome shotgun (WGS) entry which is preliminary data.</text>
</comment>
<proteinExistence type="predicted"/>
<gene>
    <name evidence="2" type="ORF">LARSCL_LOCUS8218</name>
</gene>
<dbReference type="Proteomes" id="UP001497382">
    <property type="component" value="Unassembled WGS sequence"/>
</dbReference>
<dbReference type="AlphaFoldDB" id="A0AAV1ZUY2"/>
<sequence length="118" mass="12949">MGGEKRTLVDSSVDQGKSKREGTSPHGSQEVNISTGNGPFLFGGDGRGRTNIEQTPAFPFPQTTTERSTLFLVLCYRRGDAKYDDKCGTPQEKAQCVAWMLSPIPKCLKQIPLVYGEH</sequence>